<evidence type="ECO:0000313" key="1">
    <source>
        <dbReference type="EMBL" id="KAF4209839.1"/>
    </source>
</evidence>
<dbReference type="EMBL" id="JAAAPU010000002">
    <property type="protein sequence ID" value="KAF4209839.1"/>
    <property type="molecule type" value="Genomic_DNA"/>
</dbReference>
<sequence>MPLKIKESQPVMCTRSMARDWLIENPETDASDAALAGLSVMKRVQYAETVIDMGSPVSMTGQKANLLALKPNRNAAPGLLHLPLRRR</sequence>
<comment type="caution">
    <text evidence="1">The sequence shown here is derived from an EMBL/GenBank/DDBJ whole genome shotgun (WGS) entry which is preliminary data.</text>
</comment>
<reference evidence="1" key="2">
    <citation type="submission" date="2020-04" db="EMBL/GenBank/DDBJ databases">
        <authorList>
            <person name="Santos R.A.C."/>
            <person name="Steenwyk J.L."/>
            <person name="Rivero-Menendez O."/>
            <person name="Mead M.E."/>
            <person name="Silva L.P."/>
            <person name="Bastos R.W."/>
            <person name="Alastruey-Izquierdo A."/>
            <person name="Goldman G.H."/>
            <person name="Rokas A."/>
        </authorList>
    </citation>
    <scope>NUCLEOTIDE SEQUENCE</scope>
    <source>
        <strain evidence="1">CNM-CM8927</strain>
    </source>
</reference>
<dbReference type="AlphaFoldDB" id="A0AAN5YXS8"/>
<evidence type="ECO:0000313" key="2">
    <source>
        <dbReference type="Proteomes" id="UP000649114"/>
    </source>
</evidence>
<organism evidence="1 2">
    <name type="scientific">Aspergillus lentulus</name>
    <dbReference type="NCBI Taxonomy" id="293939"/>
    <lineage>
        <taxon>Eukaryota</taxon>
        <taxon>Fungi</taxon>
        <taxon>Dikarya</taxon>
        <taxon>Ascomycota</taxon>
        <taxon>Pezizomycotina</taxon>
        <taxon>Eurotiomycetes</taxon>
        <taxon>Eurotiomycetidae</taxon>
        <taxon>Eurotiales</taxon>
        <taxon>Aspergillaceae</taxon>
        <taxon>Aspergillus</taxon>
        <taxon>Aspergillus subgen. Fumigati</taxon>
    </lineage>
</organism>
<name>A0AAN5YXS8_ASPLE</name>
<gene>
    <name evidence="1" type="ORF">CNMCM8927_005042</name>
</gene>
<proteinExistence type="predicted"/>
<reference evidence="1" key="1">
    <citation type="journal article" date="2020" name="bioRxiv">
        <title>Genomic and phenotypic heterogeneity of clinical isolates of the human pathogens Aspergillus fumigatus, Aspergillus lentulus and Aspergillus fumigatiaffinis.</title>
        <authorList>
            <person name="dos Santos R.A.C."/>
            <person name="Steenwyk J.L."/>
            <person name="Rivero-Menendez O."/>
            <person name="Mead M.E."/>
            <person name="Silva L.P."/>
            <person name="Bastos R.W."/>
            <person name="Alastruey-Izquierdo A."/>
            <person name="Goldman G.H."/>
            <person name="Rokas A."/>
        </authorList>
    </citation>
    <scope>NUCLEOTIDE SEQUENCE</scope>
    <source>
        <strain evidence="1">CNM-CM8927</strain>
    </source>
</reference>
<dbReference type="Proteomes" id="UP000649114">
    <property type="component" value="Unassembled WGS sequence"/>
</dbReference>
<protein>
    <submittedName>
        <fullName evidence="1">Uncharacterized protein</fullName>
    </submittedName>
</protein>
<accession>A0AAN5YXS8</accession>